<reference evidence="2 3" key="1">
    <citation type="journal article" date="2019" name="Commun. Biol.">
        <title>The bagworm genome reveals a unique fibroin gene that provides high tensile strength.</title>
        <authorList>
            <person name="Kono N."/>
            <person name="Nakamura H."/>
            <person name="Ohtoshi R."/>
            <person name="Tomita M."/>
            <person name="Numata K."/>
            <person name="Arakawa K."/>
        </authorList>
    </citation>
    <scope>NUCLEOTIDE SEQUENCE [LARGE SCALE GENOMIC DNA]</scope>
</reference>
<sequence length="97" mass="10840">MYQHCNEKRSFSGNRDASAPRPNLHREQAAVSGAALGFTFPLFPVKWLIRMSATDVRSERCARDLSEYRSNPETSRSFGPVADPGRANAYLYSCTVP</sequence>
<accession>A0A4C2ACW7</accession>
<keyword evidence="3" id="KW-1185">Reference proteome</keyword>
<comment type="caution">
    <text evidence="2">The sequence shown here is derived from an EMBL/GenBank/DDBJ whole genome shotgun (WGS) entry which is preliminary data.</text>
</comment>
<dbReference type="EMBL" id="BGZK01002866">
    <property type="protein sequence ID" value="GBP97094.1"/>
    <property type="molecule type" value="Genomic_DNA"/>
</dbReference>
<feature type="compositionally biased region" description="Basic and acidic residues" evidence="1">
    <location>
        <begin position="1"/>
        <end position="10"/>
    </location>
</feature>
<feature type="region of interest" description="Disordered" evidence="1">
    <location>
        <begin position="1"/>
        <end position="26"/>
    </location>
</feature>
<protein>
    <submittedName>
        <fullName evidence="2">Uncharacterized protein</fullName>
    </submittedName>
</protein>
<organism evidence="2 3">
    <name type="scientific">Eumeta variegata</name>
    <name type="common">Bagworm moth</name>
    <name type="synonym">Eumeta japonica</name>
    <dbReference type="NCBI Taxonomy" id="151549"/>
    <lineage>
        <taxon>Eukaryota</taxon>
        <taxon>Metazoa</taxon>
        <taxon>Ecdysozoa</taxon>
        <taxon>Arthropoda</taxon>
        <taxon>Hexapoda</taxon>
        <taxon>Insecta</taxon>
        <taxon>Pterygota</taxon>
        <taxon>Neoptera</taxon>
        <taxon>Endopterygota</taxon>
        <taxon>Lepidoptera</taxon>
        <taxon>Glossata</taxon>
        <taxon>Ditrysia</taxon>
        <taxon>Tineoidea</taxon>
        <taxon>Psychidae</taxon>
        <taxon>Oiketicinae</taxon>
        <taxon>Eumeta</taxon>
    </lineage>
</organism>
<proteinExistence type="predicted"/>
<gene>
    <name evidence="2" type="ORF">EVAR_101064_1</name>
</gene>
<evidence type="ECO:0000256" key="1">
    <source>
        <dbReference type="SAM" id="MobiDB-lite"/>
    </source>
</evidence>
<name>A0A4C2ACW7_EUMVA</name>
<evidence type="ECO:0000313" key="3">
    <source>
        <dbReference type="Proteomes" id="UP000299102"/>
    </source>
</evidence>
<evidence type="ECO:0000313" key="2">
    <source>
        <dbReference type="EMBL" id="GBP97094.1"/>
    </source>
</evidence>
<dbReference type="Proteomes" id="UP000299102">
    <property type="component" value="Unassembled WGS sequence"/>
</dbReference>
<dbReference type="AlphaFoldDB" id="A0A4C2ACW7"/>